<dbReference type="InterPro" id="IPR050199">
    <property type="entry name" value="IgHV"/>
</dbReference>
<dbReference type="InterPro" id="IPR036179">
    <property type="entry name" value="Ig-like_dom_sf"/>
</dbReference>
<dbReference type="GO" id="GO:0005576">
    <property type="term" value="C:extracellular region"/>
    <property type="evidence" value="ECO:0007669"/>
    <property type="project" value="UniProtKB-ARBA"/>
</dbReference>
<feature type="domain" description="Ig-like" evidence="4">
    <location>
        <begin position="6"/>
        <end position="104"/>
    </location>
</feature>
<dbReference type="InterPro" id="IPR013783">
    <property type="entry name" value="Ig-like_fold"/>
</dbReference>
<proteinExistence type="predicted"/>
<gene>
    <name evidence="5" type="primary">Ighv348</name>
    <name evidence="5" type="ORF">HEMCOM_R05183</name>
</gene>
<keyword evidence="2" id="KW-1064">Adaptive immunity</keyword>
<evidence type="ECO:0000256" key="1">
    <source>
        <dbReference type="ARBA" id="ARBA00022859"/>
    </source>
</evidence>
<evidence type="ECO:0000256" key="3">
    <source>
        <dbReference type="ARBA" id="ARBA00043265"/>
    </source>
</evidence>
<dbReference type="EMBL" id="VWZJ01008662">
    <property type="protein sequence ID" value="NXG62236.1"/>
    <property type="molecule type" value="Genomic_DNA"/>
</dbReference>
<feature type="non-terminal residue" evidence="5">
    <location>
        <position position="1"/>
    </location>
</feature>
<dbReference type="AlphaFoldDB" id="A0A7K9DBI1"/>
<protein>
    <submittedName>
        <fullName evidence="5">HV348 protein</fullName>
    </submittedName>
</protein>
<dbReference type="InterPro" id="IPR013106">
    <property type="entry name" value="Ig_V-set"/>
</dbReference>
<reference evidence="5 6" key="1">
    <citation type="submission" date="2019-09" db="EMBL/GenBank/DDBJ databases">
        <title>Bird 10,000 Genomes (B10K) Project - Family phase.</title>
        <authorList>
            <person name="Zhang G."/>
        </authorList>
    </citation>
    <scope>NUCLEOTIDE SEQUENCE [LARGE SCALE GENOMIC DNA]</scope>
    <source>
        <strain evidence="5">B10K-DU-001-23</strain>
        <tissue evidence="5">Muscle</tissue>
    </source>
</reference>
<keyword evidence="1" id="KW-0391">Immunity</keyword>
<dbReference type="Pfam" id="PF07686">
    <property type="entry name" value="V-set"/>
    <property type="match status" value="1"/>
</dbReference>
<name>A0A7K9DBI1_9AVES</name>
<evidence type="ECO:0000256" key="2">
    <source>
        <dbReference type="ARBA" id="ARBA00023130"/>
    </source>
</evidence>
<sequence length="104" mass="11674">GVWAQPRLVEAGGGLRAPRDSVLLSCRGFSFNFEQASIWWYRQAPNNSPEFLSYVSFWGVIKYGAAVEGRAMLSRDNSRSELSLFLPALHHQDSACYFCASHTE</sequence>
<evidence type="ECO:0000313" key="6">
    <source>
        <dbReference type="Proteomes" id="UP000518305"/>
    </source>
</evidence>
<evidence type="ECO:0000259" key="4">
    <source>
        <dbReference type="PROSITE" id="PS50835"/>
    </source>
</evidence>
<dbReference type="Proteomes" id="UP000518305">
    <property type="component" value="Unassembled WGS sequence"/>
</dbReference>
<dbReference type="PROSITE" id="PS50835">
    <property type="entry name" value="IG_LIKE"/>
    <property type="match status" value="1"/>
</dbReference>
<evidence type="ECO:0000313" key="5">
    <source>
        <dbReference type="EMBL" id="NXG62236.1"/>
    </source>
</evidence>
<keyword evidence="3" id="KW-1280">Immunoglobulin</keyword>
<keyword evidence="6" id="KW-1185">Reference proteome</keyword>
<dbReference type="SUPFAM" id="SSF48726">
    <property type="entry name" value="Immunoglobulin"/>
    <property type="match status" value="1"/>
</dbReference>
<accession>A0A7K9DBI1</accession>
<dbReference type="InterPro" id="IPR007110">
    <property type="entry name" value="Ig-like_dom"/>
</dbReference>
<dbReference type="Gene3D" id="2.60.40.10">
    <property type="entry name" value="Immunoglobulins"/>
    <property type="match status" value="1"/>
</dbReference>
<dbReference type="GO" id="GO:0019814">
    <property type="term" value="C:immunoglobulin complex"/>
    <property type="evidence" value="ECO:0007669"/>
    <property type="project" value="UniProtKB-KW"/>
</dbReference>
<dbReference type="PANTHER" id="PTHR23266">
    <property type="entry name" value="IMMUNOGLOBULIN HEAVY CHAIN"/>
    <property type="match status" value="1"/>
</dbReference>
<dbReference type="OrthoDB" id="9426090at2759"/>
<organism evidence="5 6">
    <name type="scientific">Hemiprocne comata</name>
    <dbReference type="NCBI Taxonomy" id="243314"/>
    <lineage>
        <taxon>Eukaryota</taxon>
        <taxon>Metazoa</taxon>
        <taxon>Chordata</taxon>
        <taxon>Craniata</taxon>
        <taxon>Vertebrata</taxon>
        <taxon>Euteleostomi</taxon>
        <taxon>Archelosauria</taxon>
        <taxon>Archosauria</taxon>
        <taxon>Dinosauria</taxon>
        <taxon>Saurischia</taxon>
        <taxon>Theropoda</taxon>
        <taxon>Coelurosauria</taxon>
        <taxon>Aves</taxon>
        <taxon>Neognathae</taxon>
        <taxon>Neoaves</taxon>
        <taxon>Strisores</taxon>
        <taxon>Apodiformes</taxon>
        <taxon>Apodidae</taxon>
        <taxon>Hemiprocninae</taxon>
        <taxon>Hemiprocne</taxon>
    </lineage>
</organism>
<feature type="non-terminal residue" evidence="5">
    <location>
        <position position="104"/>
    </location>
</feature>
<comment type="caution">
    <text evidence="5">The sequence shown here is derived from an EMBL/GenBank/DDBJ whole genome shotgun (WGS) entry which is preliminary data.</text>
</comment>
<dbReference type="SMART" id="SM00406">
    <property type="entry name" value="IGv"/>
    <property type="match status" value="1"/>
</dbReference>
<dbReference type="GO" id="GO:0002250">
    <property type="term" value="P:adaptive immune response"/>
    <property type="evidence" value="ECO:0007669"/>
    <property type="project" value="UniProtKB-KW"/>
</dbReference>